<feature type="site" description="Influences the redox potential of the prosthetic heme and FAD groups" evidence="17">
    <location>
        <position position="396"/>
    </location>
</feature>
<evidence type="ECO:0000256" key="17">
    <source>
        <dbReference type="HAMAP-Rule" id="MF_01252"/>
    </source>
</evidence>
<keyword evidence="11 17" id="KW-0560">Oxidoreductase</keyword>
<dbReference type="SUPFAM" id="SSF63380">
    <property type="entry name" value="Riboflavin synthase domain-like"/>
    <property type="match status" value="1"/>
</dbReference>
<dbReference type="Gene3D" id="3.40.50.80">
    <property type="entry name" value="Nucleotide-binding domain of ferredoxin-NADP reductase (FNR) module"/>
    <property type="match status" value="1"/>
</dbReference>
<evidence type="ECO:0000256" key="13">
    <source>
        <dbReference type="ARBA" id="ARBA00023027"/>
    </source>
</evidence>
<dbReference type="Gene3D" id="1.10.490.10">
    <property type="entry name" value="Globins"/>
    <property type="match status" value="1"/>
</dbReference>
<feature type="active site" description="Charge relay system" evidence="17">
    <location>
        <position position="95"/>
    </location>
</feature>
<keyword evidence="7 17" id="KW-0285">Flavoprotein</keyword>
<dbReference type="Pfam" id="PF00042">
    <property type="entry name" value="Globin"/>
    <property type="match status" value="1"/>
</dbReference>
<dbReference type="InterPro" id="IPR000971">
    <property type="entry name" value="Globin"/>
</dbReference>
<protein>
    <recommendedName>
        <fullName evidence="17">Flavohemoprotein</fullName>
    </recommendedName>
    <alternativeName>
        <fullName evidence="17">Flavohemoglobin</fullName>
    </alternativeName>
    <alternativeName>
        <fullName evidence="17">Hemoglobin-like protein</fullName>
    </alternativeName>
    <alternativeName>
        <fullName evidence="17">Nitric oxide dioxygenase</fullName>
        <shortName evidence="17">NO oxygenase</shortName>
        <shortName evidence="17">NOD</shortName>
        <ecNumber evidence="17">1.14.12.17</ecNumber>
    </alternativeName>
</protein>
<sequence length="405" mass="45059">MLSQKTKDTIKATVPVLAEHGTTIIRRFYERLFQFHPELKNVFNMAHQQQGQQQEALARAVYAYAVNIEDPQSLSAVLENIANKHASLGVRPEHYPIVGEHLLGAIKDVLGEAASDEVISAWAQAYGNLADLLMGMESDLYESSATMPGGWRGWREFVVREKNPESSLITSFVLEPVDGGPVANFEPGQYISVAVQVPALGLQQIRQYSLSDAPNGRSYRISVKRETGSETQPPGYVSNLLHDHIQVGDSLRLAPPHGNFYIDVDATTPVVLISGGVGLTPMVSMLKRVLQSPEERQVVFVHGARNSAVQAMKSRLRRAAEEHPNFKLVVFYNEPLEQDAQGRDYDYPGLVDVKLIADSILLPDADYYICGPIPFMRMQHDALMNLGVHEPRIHYEVFGPDLFDE</sequence>
<evidence type="ECO:0000256" key="7">
    <source>
        <dbReference type="ARBA" id="ARBA00022630"/>
    </source>
</evidence>
<feature type="binding site" description="proximal binding residue" evidence="17">
    <location>
        <position position="85"/>
    </location>
    <ligand>
        <name>heme b</name>
        <dbReference type="ChEBI" id="CHEBI:60344"/>
    </ligand>
    <ligandPart>
        <name>Fe</name>
        <dbReference type="ChEBI" id="CHEBI:18248"/>
    </ligandPart>
</feature>
<evidence type="ECO:0000313" key="21">
    <source>
        <dbReference type="Proteomes" id="UP001595457"/>
    </source>
</evidence>
<keyword evidence="8 17" id="KW-0479">Metal-binding</keyword>
<feature type="binding site" evidence="17">
    <location>
        <begin position="397"/>
        <end position="400"/>
    </location>
    <ligand>
        <name>FAD</name>
        <dbReference type="ChEBI" id="CHEBI:57692"/>
    </ligand>
</feature>
<dbReference type="RefSeq" id="WP_377814294.1">
    <property type="nucleotide sequence ID" value="NZ_JBHRSJ010000019.1"/>
</dbReference>
<dbReference type="EC" id="1.14.12.17" evidence="17"/>
<keyword evidence="10 17" id="KW-0521">NADP</keyword>
<evidence type="ECO:0000256" key="10">
    <source>
        <dbReference type="ARBA" id="ARBA00022857"/>
    </source>
</evidence>
<dbReference type="InterPro" id="IPR009050">
    <property type="entry name" value="Globin-like_sf"/>
</dbReference>
<keyword evidence="4 17" id="KW-0216">Detoxification</keyword>
<dbReference type="EMBL" id="JBHRSJ010000019">
    <property type="protein sequence ID" value="MFC2972644.1"/>
    <property type="molecule type" value="Genomic_DNA"/>
</dbReference>
<comment type="domain">
    <text evidence="17">Consists of two distinct domains; an N-terminal heme-containing oxygen-binding domain and a C-terminal reductase domain with binding sites for FAD and NAD(P)H.</text>
</comment>
<dbReference type="InterPro" id="IPR001433">
    <property type="entry name" value="OxRdtase_FAD/NAD-bd"/>
</dbReference>
<feature type="binding site" evidence="17">
    <location>
        <begin position="276"/>
        <end position="281"/>
    </location>
    <ligand>
        <name>NADP(+)</name>
        <dbReference type="ChEBI" id="CHEBI:58349"/>
    </ligand>
</feature>
<evidence type="ECO:0000256" key="8">
    <source>
        <dbReference type="ARBA" id="ARBA00022723"/>
    </source>
</evidence>
<dbReference type="GO" id="GO:0008941">
    <property type="term" value="F:nitric oxide dioxygenase NAD(P)H activity"/>
    <property type="evidence" value="ECO:0007669"/>
    <property type="project" value="UniProtKB-EC"/>
</dbReference>
<dbReference type="Proteomes" id="UP001595457">
    <property type="component" value="Unassembled WGS sequence"/>
</dbReference>
<dbReference type="Gene3D" id="2.40.30.10">
    <property type="entry name" value="Translation factors"/>
    <property type="match status" value="1"/>
</dbReference>
<evidence type="ECO:0000256" key="5">
    <source>
        <dbReference type="ARBA" id="ARBA00022617"/>
    </source>
</evidence>
<dbReference type="InterPro" id="IPR017927">
    <property type="entry name" value="FAD-bd_FR_type"/>
</dbReference>
<dbReference type="PROSITE" id="PS01033">
    <property type="entry name" value="GLOBIN"/>
    <property type="match status" value="1"/>
</dbReference>
<evidence type="ECO:0000256" key="11">
    <source>
        <dbReference type="ARBA" id="ARBA00023002"/>
    </source>
</evidence>
<keyword evidence="6 17" id="KW-0561">Oxygen transport</keyword>
<evidence type="ECO:0000256" key="16">
    <source>
        <dbReference type="ARBA" id="ARBA00049433"/>
    </source>
</evidence>
<keyword evidence="3 17" id="KW-0813">Transport</keyword>
<dbReference type="PANTHER" id="PTHR43396:SF3">
    <property type="entry name" value="FLAVOHEMOPROTEIN"/>
    <property type="match status" value="1"/>
</dbReference>
<feature type="region of interest" description="Reductase" evidence="17">
    <location>
        <begin position="149"/>
        <end position="405"/>
    </location>
</feature>
<dbReference type="PANTHER" id="PTHR43396">
    <property type="entry name" value="FLAVOHEMOPROTEIN"/>
    <property type="match status" value="1"/>
</dbReference>
<name>A0ABV7AT21_9GAMM</name>
<evidence type="ECO:0000256" key="9">
    <source>
        <dbReference type="ARBA" id="ARBA00022827"/>
    </source>
</evidence>
<proteinExistence type="inferred from homology"/>
<evidence type="ECO:0000256" key="6">
    <source>
        <dbReference type="ARBA" id="ARBA00022621"/>
    </source>
</evidence>
<feature type="domain" description="FAD-binding FR-type" evidence="19">
    <location>
        <begin position="152"/>
        <end position="263"/>
    </location>
</feature>
<dbReference type="PRINTS" id="PR00371">
    <property type="entry name" value="FPNCR"/>
</dbReference>
<evidence type="ECO:0000256" key="3">
    <source>
        <dbReference type="ARBA" id="ARBA00022448"/>
    </source>
</evidence>
<gene>
    <name evidence="20" type="primary">hmpA</name>
    <name evidence="17" type="synonym">hmp</name>
    <name evidence="20" type="ORF">ACFOJE_10530</name>
</gene>
<feature type="site" description="Involved in heme-bound ligand stabilization and O-O bond activation" evidence="17">
    <location>
        <position position="29"/>
    </location>
</feature>
<evidence type="ECO:0000256" key="15">
    <source>
        <dbReference type="ARBA" id="ARBA00048649"/>
    </source>
</evidence>
<dbReference type="SUPFAM" id="SSF52343">
    <property type="entry name" value="Ferredoxin reductase-like, C-terminal NADP-linked domain"/>
    <property type="match status" value="1"/>
</dbReference>
<keyword evidence="21" id="KW-1185">Reference proteome</keyword>
<feature type="domain" description="Globin" evidence="18">
    <location>
        <begin position="1"/>
        <end position="138"/>
    </location>
</feature>
<evidence type="ECO:0000256" key="2">
    <source>
        <dbReference type="ARBA" id="ARBA00008414"/>
    </source>
</evidence>
<comment type="catalytic activity">
    <reaction evidence="15 17">
        <text>2 nitric oxide + NADH + 2 O2 = 2 nitrate + NAD(+) + H(+)</text>
        <dbReference type="Rhea" id="RHEA:19469"/>
        <dbReference type="ChEBI" id="CHEBI:15378"/>
        <dbReference type="ChEBI" id="CHEBI:15379"/>
        <dbReference type="ChEBI" id="CHEBI:16480"/>
        <dbReference type="ChEBI" id="CHEBI:17632"/>
        <dbReference type="ChEBI" id="CHEBI:57540"/>
        <dbReference type="ChEBI" id="CHEBI:57945"/>
        <dbReference type="EC" id="1.14.12.17"/>
    </reaction>
</comment>
<comment type="caution">
    <text evidence="20">The sequence shown here is derived from an EMBL/GenBank/DDBJ whole genome shotgun (WGS) entry which is preliminary data.</text>
</comment>
<keyword evidence="12 17" id="KW-0408">Iron</keyword>
<dbReference type="InterPro" id="IPR039261">
    <property type="entry name" value="FNR_nucleotide-bd"/>
</dbReference>
<dbReference type="CDD" id="cd06184">
    <property type="entry name" value="flavohem_like_fad_nad_binding"/>
    <property type="match status" value="1"/>
</dbReference>
<evidence type="ECO:0000259" key="19">
    <source>
        <dbReference type="PROSITE" id="PS51384"/>
    </source>
</evidence>
<feature type="binding site" evidence="17">
    <location>
        <begin position="206"/>
        <end position="209"/>
    </location>
    <ligand>
        <name>FAD</name>
        <dbReference type="ChEBI" id="CHEBI:57692"/>
    </ligand>
</feature>
<dbReference type="InterPro" id="IPR017938">
    <property type="entry name" value="Riboflavin_synthase-like_b-brl"/>
</dbReference>
<dbReference type="NCBIfam" id="NF009805">
    <property type="entry name" value="PRK13289.1"/>
    <property type="match status" value="1"/>
</dbReference>
<evidence type="ECO:0000256" key="14">
    <source>
        <dbReference type="ARBA" id="ARBA00025094"/>
    </source>
</evidence>
<comment type="similarity">
    <text evidence="1 17">In the C-terminal section; belongs to the flavoprotein pyridine nucleotide cytochrome reductase family.</text>
</comment>
<comment type="cofactor">
    <cofactor evidence="17">
        <name>FAD</name>
        <dbReference type="ChEBI" id="CHEBI:57692"/>
    </cofactor>
    <text evidence="17">Binds 1 FAD per subunit.</text>
</comment>
<feature type="active site" description="Charge relay system" evidence="17">
    <location>
        <position position="137"/>
    </location>
</feature>
<dbReference type="InterPro" id="IPR008333">
    <property type="entry name" value="Cbr1-like_FAD-bd_dom"/>
</dbReference>
<organism evidence="20 21">
    <name type="scientific">Azotobacter bryophylli</name>
    <dbReference type="NCBI Taxonomy" id="1986537"/>
    <lineage>
        <taxon>Bacteria</taxon>
        <taxon>Pseudomonadati</taxon>
        <taxon>Pseudomonadota</taxon>
        <taxon>Gammaproteobacteria</taxon>
        <taxon>Pseudomonadales</taxon>
        <taxon>Pseudomonadaceae</taxon>
        <taxon>Azotobacter</taxon>
    </lineage>
</organism>
<keyword evidence="9 17" id="KW-0274">FAD</keyword>
<keyword evidence="13 17" id="KW-0520">NAD</keyword>
<accession>A0ABV7AT21</accession>
<dbReference type="SUPFAM" id="SSF46458">
    <property type="entry name" value="Globin-like"/>
    <property type="match status" value="1"/>
</dbReference>
<dbReference type="InterPro" id="IPR023950">
    <property type="entry name" value="Hmp"/>
</dbReference>
<reference evidence="21" key="1">
    <citation type="journal article" date="2019" name="Int. J. Syst. Evol. Microbiol.">
        <title>The Global Catalogue of Microorganisms (GCM) 10K type strain sequencing project: providing services to taxonomists for standard genome sequencing and annotation.</title>
        <authorList>
            <consortium name="The Broad Institute Genomics Platform"/>
            <consortium name="The Broad Institute Genome Sequencing Center for Infectious Disease"/>
            <person name="Wu L."/>
            <person name="Ma J."/>
        </authorList>
    </citation>
    <scope>NUCLEOTIDE SEQUENCE [LARGE SCALE GENOMIC DNA]</scope>
    <source>
        <strain evidence="21">KCTC 62195</strain>
    </source>
</reference>
<evidence type="ECO:0000256" key="12">
    <source>
        <dbReference type="ARBA" id="ARBA00023004"/>
    </source>
</evidence>
<keyword evidence="5 17" id="KW-0349">Heme</keyword>
<comment type="cofactor">
    <cofactor evidence="17">
        <name>heme b</name>
        <dbReference type="ChEBI" id="CHEBI:60344"/>
    </cofactor>
    <text evidence="17">Binds 1 heme b (iron(II)-protoporphyrin IX) group per subunit.</text>
</comment>
<dbReference type="InterPro" id="IPR001709">
    <property type="entry name" value="Flavoprot_Pyr_Nucl_cyt_Rdtase"/>
</dbReference>
<evidence type="ECO:0000256" key="4">
    <source>
        <dbReference type="ARBA" id="ARBA00022575"/>
    </source>
</evidence>
<evidence type="ECO:0000259" key="18">
    <source>
        <dbReference type="PROSITE" id="PS01033"/>
    </source>
</evidence>
<dbReference type="Pfam" id="PF00970">
    <property type="entry name" value="FAD_binding_6"/>
    <property type="match status" value="1"/>
</dbReference>
<dbReference type="InterPro" id="IPR012292">
    <property type="entry name" value="Globin/Proto"/>
</dbReference>
<dbReference type="Pfam" id="PF00175">
    <property type="entry name" value="NAD_binding_1"/>
    <property type="match status" value="1"/>
</dbReference>
<evidence type="ECO:0000256" key="1">
    <source>
        <dbReference type="ARBA" id="ARBA00006401"/>
    </source>
</evidence>
<dbReference type="PROSITE" id="PS51384">
    <property type="entry name" value="FAD_FR"/>
    <property type="match status" value="1"/>
</dbReference>
<comment type="similarity">
    <text evidence="2 17">Belongs to the globin family. Two-domain flavohemoproteins subfamily.</text>
</comment>
<evidence type="ECO:0000313" key="20">
    <source>
        <dbReference type="EMBL" id="MFC2972644.1"/>
    </source>
</evidence>
<dbReference type="CDD" id="cd14779">
    <property type="entry name" value="FHP_Ae-globin-like"/>
    <property type="match status" value="1"/>
</dbReference>
<feature type="site" description="Influences the redox potential of the prosthetic heme and FAD groups" evidence="17">
    <location>
        <position position="84"/>
    </location>
</feature>
<dbReference type="HAMAP" id="MF_01252">
    <property type="entry name" value="Hmp"/>
    <property type="match status" value="1"/>
</dbReference>
<comment type="catalytic activity">
    <reaction evidence="16 17">
        <text>2 nitric oxide + NADPH + 2 O2 = 2 nitrate + NADP(+) + H(+)</text>
        <dbReference type="Rhea" id="RHEA:19465"/>
        <dbReference type="ChEBI" id="CHEBI:15378"/>
        <dbReference type="ChEBI" id="CHEBI:15379"/>
        <dbReference type="ChEBI" id="CHEBI:16480"/>
        <dbReference type="ChEBI" id="CHEBI:17632"/>
        <dbReference type="ChEBI" id="CHEBI:57783"/>
        <dbReference type="ChEBI" id="CHEBI:58349"/>
        <dbReference type="EC" id="1.14.12.17"/>
    </reaction>
</comment>
<feature type="binding site" evidence="17">
    <location>
        <position position="190"/>
    </location>
    <ligand>
        <name>FAD</name>
        <dbReference type="ChEBI" id="CHEBI:57692"/>
    </ligand>
</feature>
<comment type="function">
    <text evidence="14 17">Is involved in NO detoxification in an aerobic process, termed nitric oxide dioxygenase (NOD) reaction that utilizes O(2) and NAD(P)H to convert NO to nitrate, which protects the bacterium from various noxious nitrogen compounds. Therefore, plays a central role in the inducible response to nitrosative stress.</text>
</comment>